<dbReference type="GO" id="GO:0070733">
    <property type="term" value="F:AMPylase activity"/>
    <property type="evidence" value="ECO:0007669"/>
    <property type="project" value="UniProtKB-EC"/>
</dbReference>
<gene>
    <name evidence="10" type="ORF">V474_06505</name>
</gene>
<name>A0A0J7XHW9_9SPHN</name>
<reference evidence="10 11" key="1">
    <citation type="journal article" date="2015" name="G3 (Bethesda)">
        <title>Insights into Ongoing Evolution of the Hexachlorocyclohexane Catabolic Pathway from Comparative Genomics of Ten Sphingomonadaceae Strains.</title>
        <authorList>
            <person name="Pearce S.L."/>
            <person name="Oakeshott J.G."/>
            <person name="Pandey G."/>
        </authorList>
    </citation>
    <scope>NUCLEOTIDE SEQUENCE [LARGE SCALE GENOMIC DNA]</scope>
    <source>
        <strain evidence="10 11">LL02</strain>
    </source>
</reference>
<evidence type="ECO:0000256" key="6">
    <source>
        <dbReference type="ARBA" id="ARBA00047939"/>
    </source>
</evidence>
<dbReference type="EMBL" id="JACU01000015">
    <property type="protein sequence ID" value="KMS50748.1"/>
    <property type="molecule type" value="Genomic_DNA"/>
</dbReference>
<evidence type="ECO:0000256" key="8">
    <source>
        <dbReference type="SAM" id="MobiDB-lite"/>
    </source>
</evidence>
<evidence type="ECO:0000313" key="11">
    <source>
        <dbReference type="Proteomes" id="UP000052268"/>
    </source>
</evidence>
<dbReference type="GO" id="GO:0051302">
    <property type="term" value="P:regulation of cell division"/>
    <property type="evidence" value="ECO:0007669"/>
    <property type="project" value="TreeGrafter"/>
</dbReference>
<feature type="region of interest" description="Disordered" evidence="8">
    <location>
        <begin position="406"/>
        <end position="427"/>
    </location>
</feature>
<comment type="caution">
    <text evidence="10">The sequence shown here is derived from an EMBL/GenBank/DDBJ whole genome shotgun (WGS) entry which is preliminary data.</text>
</comment>
<comment type="catalytic activity">
    <reaction evidence="7">
        <text>L-tyrosyl-[protein] + ATP = O-(5'-adenylyl)-L-tyrosyl-[protein] + diphosphate</text>
        <dbReference type="Rhea" id="RHEA:54288"/>
        <dbReference type="Rhea" id="RHEA-COMP:10136"/>
        <dbReference type="Rhea" id="RHEA-COMP:13846"/>
        <dbReference type="ChEBI" id="CHEBI:30616"/>
        <dbReference type="ChEBI" id="CHEBI:33019"/>
        <dbReference type="ChEBI" id="CHEBI:46858"/>
        <dbReference type="ChEBI" id="CHEBI:83624"/>
        <dbReference type="EC" id="2.7.7.108"/>
    </reaction>
</comment>
<dbReference type="InterPro" id="IPR036597">
    <property type="entry name" value="Fido-like_dom_sf"/>
</dbReference>
<dbReference type="Proteomes" id="UP000052268">
    <property type="component" value="Unassembled WGS sequence"/>
</dbReference>
<dbReference type="InterPro" id="IPR003812">
    <property type="entry name" value="Fido"/>
</dbReference>
<dbReference type="PATRIC" id="fig|1114963.3.peg.4951"/>
<keyword evidence="2" id="KW-0548">Nucleotidyltransferase</keyword>
<dbReference type="AlphaFoldDB" id="A0A0J7XHW9"/>
<accession>A0A0J7XHW9</accession>
<sequence length="427" mass="48546">MVSDPYTWRNSDVLRNKLGIRDDNILKEREAFFSVVRHGELIVQRAMPATNAREYRELHNHLFQDVYDWAGRFRTVDISKPGSTFARAHFIARSMEHEFKQLPDLQTLKSMDRDRFADTMGRHISELNAVHPFREGNGRTMRLHLQLHSLAAEKFVSIQAMGPKDWMEASRDSFHTGNHASLAKVIRDAMPLEQSRVEPARGPAGIAFPPSMESLMPAGERRAMSIEQAKDQISRYLPTAQTVASRQYEQLNRIAETSADMRQLAARSAQELAFFRDPKGPMHHLQLIEQRRYHQIEVSWSEGMDPLQRVRAISAGTADFLSKMTDRDIQAADRVLRLQVMPPGVSQVDLRLAAQFEKNSPEQNRADARFAQFQLAIDKRVATATERGASKEQLAQIVESAKAHVAATLREGKSPTQAAEKSKDRER</sequence>
<keyword evidence="3" id="KW-0547">Nucleotide-binding</keyword>
<dbReference type="Pfam" id="PF02661">
    <property type="entry name" value="Fic"/>
    <property type="match status" value="1"/>
</dbReference>
<evidence type="ECO:0000259" key="9">
    <source>
        <dbReference type="PROSITE" id="PS51459"/>
    </source>
</evidence>
<dbReference type="Gene3D" id="1.10.3290.10">
    <property type="entry name" value="Fido-like domain"/>
    <property type="match status" value="1"/>
</dbReference>
<keyword evidence="1" id="KW-0808">Transferase</keyword>
<dbReference type="EC" id="2.7.7.108" evidence="5"/>
<dbReference type="PROSITE" id="PS51459">
    <property type="entry name" value="FIDO"/>
    <property type="match status" value="1"/>
</dbReference>
<protein>
    <recommendedName>
        <fullName evidence="5">protein adenylyltransferase</fullName>
        <ecNumber evidence="5">2.7.7.108</ecNumber>
    </recommendedName>
</protein>
<evidence type="ECO:0000256" key="3">
    <source>
        <dbReference type="ARBA" id="ARBA00022741"/>
    </source>
</evidence>
<keyword evidence="11" id="KW-1185">Reference proteome</keyword>
<evidence type="ECO:0000256" key="1">
    <source>
        <dbReference type="ARBA" id="ARBA00022679"/>
    </source>
</evidence>
<evidence type="ECO:0000256" key="4">
    <source>
        <dbReference type="ARBA" id="ARBA00022840"/>
    </source>
</evidence>
<evidence type="ECO:0000256" key="2">
    <source>
        <dbReference type="ARBA" id="ARBA00022695"/>
    </source>
</evidence>
<evidence type="ECO:0000313" key="10">
    <source>
        <dbReference type="EMBL" id="KMS50748.1"/>
    </source>
</evidence>
<dbReference type="GO" id="GO:0005524">
    <property type="term" value="F:ATP binding"/>
    <property type="evidence" value="ECO:0007669"/>
    <property type="project" value="UniProtKB-KW"/>
</dbReference>
<comment type="catalytic activity">
    <reaction evidence="6">
        <text>L-threonyl-[protein] + ATP = 3-O-(5'-adenylyl)-L-threonyl-[protein] + diphosphate</text>
        <dbReference type="Rhea" id="RHEA:54292"/>
        <dbReference type="Rhea" id="RHEA-COMP:11060"/>
        <dbReference type="Rhea" id="RHEA-COMP:13847"/>
        <dbReference type="ChEBI" id="CHEBI:30013"/>
        <dbReference type="ChEBI" id="CHEBI:30616"/>
        <dbReference type="ChEBI" id="CHEBI:33019"/>
        <dbReference type="ChEBI" id="CHEBI:138113"/>
        <dbReference type="EC" id="2.7.7.108"/>
    </reaction>
</comment>
<dbReference type="PANTHER" id="PTHR39560:SF1">
    <property type="entry name" value="PROTEIN ADENYLYLTRANSFERASE FIC-RELATED"/>
    <property type="match status" value="1"/>
</dbReference>
<proteinExistence type="predicted"/>
<keyword evidence="4" id="KW-0067">ATP-binding</keyword>
<feature type="domain" description="Fido" evidence="9">
    <location>
        <begin position="50"/>
        <end position="188"/>
    </location>
</feature>
<evidence type="ECO:0000256" key="7">
    <source>
        <dbReference type="ARBA" id="ARBA00048696"/>
    </source>
</evidence>
<evidence type="ECO:0000256" key="5">
    <source>
        <dbReference type="ARBA" id="ARBA00034531"/>
    </source>
</evidence>
<organism evidence="10 11">
    <name type="scientific">Novosphingobium barchaimii LL02</name>
    <dbReference type="NCBI Taxonomy" id="1114963"/>
    <lineage>
        <taxon>Bacteria</taxon>
        <taxon>Pseudomonadati</taxon>
        <taxon>Pseudomonadota</taxon>
        <taxon>Alphaproteobacteria</taxon>
        <taxon>Sphingomonadales</taxon>
        <taxon>Sphingomonadaceae</taxon>
        <taxon>Novosphingobium</taxon>
    </lineage>
</organism>
<dbReference type="PANTHER" id="PTHR39560">
    <property type="entry name" value="PROTEIN ADENYLYLTRANSFERASE FIC-RELATED"/>
    <property type="match status" value="1"/>
</dbReference>
<dbReference type="SUPFAM" id="SSF140931">
    <property type="entry name" value="Fic-like"/>
    <property type="match status" value="1"/>
</dbReference>